<keyword evidence="2" id="KW-0560">Oxidoreductase</keyword>
<dbReference type="PANTHER" id="PTHR23382">
    <property type="entry name" value="MALATE DEHYDROGENASE"/>
    <property type="match status" value="1"/>
</dbReference>
<keyword evidence="4" id="KW-1185">Reference proteome</keyword>
<dbReference type="AlphaFoldDB" id="A0AAN0IN76"/>
<dbReference type="GO" id="GO:0016616">
    <property type="term" value="F:oxidoreductase activity, acting on the CH-OH group of donors, NAD or NADP as acceptor"/>
    <property type="evidence" value="ECO:0007669"/>
    <property type="project" value="InterPro"/>
</dbReference>
<dbReference type="InterPro" id="IPR036291">
    <property type="entry name" value="NAD(P)-bd_dom_sf"/>
</dbReference>
<dbReference type="GeneID" id="105313360"/>
<protein>
    <recommendedName>
        <fullName evidence="5">Lactate/malate dehydrogenase C-terminal domain-containing protein</fullName>
    </recommendedName>
</protein>
<name>A0AAN0IN76_AMPQE</name>
<dbReference type="Proteomes" id="UP000007879">
    <property type="component" value="Unassembled WGS sequence"/>
</dbReference>
<evidence type="ECO:0000256" key="1">
    <source>
        <dbReference type="ARBA" id="ARBA00009613"/>
    </source>
</evidence>
<dbReference type="KEGG" id="aqu:105313360"/>
<dbReference type="InterPro" id="IPR015955">
    <property type="entry name" value="Lactate_DH/Glyco_Ohase_4_C"/>
</dbReference>
<proteinExistence type="inferred from homology"/>
<dbReference type="SUPFAM" id="SSF51735">
    <property type="entry name" value="NAD(P)-binding Rossmann-fold domains"/>
    <property type="match status" value="1"/>
</dbReference>
<comment type="similarity">
    <text evidence="1">Belongs to the LDH/MDH superfamily. MDH type 2 family.</text>
</comment>
<dbReference type="GO" id="GO:0016615">
    <property type="term" value="F:malate dehydrogenase activity"/>
    <property type="evidence" value="ECO:0007669"/>
    <property type="project" value="InterPro"/>
</dbReference>
<dbReference type="Gene3D" id="3.90.110.10">
    <property type="entry name" value="Lactate dehydrogenase/glycoside hydrolase, family 4, C-terminal"/>
    <property type="match status" value="1"/>
</dbReference>
<dbReference type="GO" id="GO:0006108">
    <property type="term" value="P:malate metabolic process"/>
    <property type="evidence" value="ECO:0007669"/>
    <property type="project" value="InterPro"/>
</dbReference>
<reference evidence="3" key="2">
    <citation type="submission" date="2024-06" db="UniProtKB">
        <authorList>
            <consortium name="EnsemblMetazoa"/>
        </authorList>
    </citation>
    <scope>IDENTIFICATION</scope>
</reference>
<organism evidence="3 4">
    <name type="scientific">Amphimedon queenslandica</name>
    <name type="common">Sponge</name>
    <dbReference type="NCBI Taxonomy" id="400682"/>
    <lineage>
        <taxon>Eukaryota</taxon>
        <taxon>Metazoa</taxon>
        <taxon>Porifera</taxon>
        <taxon>Demospongiae</taxon>
        <taxon>Heteroscleromorpha</taxon>
        <taxon>Haplosclerida</taxon>
        <taxon>Niphatidae</taxon>
        <taxon>Amphimedon</taxon>
    </lineage>
</organism>
<evidence type="ECO:0000256" key="2">
    <source>
        <dbReference type="ARBA" id="ARBA00023002"/>
    </source>
</evidence>
<dbReference type="EnsemblMetazoa" id="XM_011406717.2">
    <property type="protein sequence ID" value="XP_011405019.2"/>
    <property type="gene ID" value="LOC105313360"/>
</dbReference>
<dbReference type="SUPFAM" id="SSF56327">
    <property type="entry name" value="LDH C-terminal domain-like"/>
    <property type="match status" value="1"/>
</dbReference>
<sequence length="494" mass="54952">MFNTVYLPYCVSNYSLVTIDTKLSGKYYVRSAAMAKFVVAGRAGCPSYARAEMLADKLATNLPDFKVHKIVLSQEDWALWVKEKCTTCDWSHPHCSSPLIWRELIDRGGKGIYLGGVSDFEAYTDHYYKLSPDTKRDTEEAIAQENLDTFLAIQLEISRSKPIEPTKVCITNASSTIAYQLAPLLLTERVLGDEKITIVLFDEESDDSVLHAMAMELQDMACPNLGEVIVTNLPQRAFTGAKVVFLLDYMQEEKCDEMLSKVSTKYTGYAGIMDFNADKEVLVMAAGPYANLCVALMANKVSSLSKAQFIASPATIEHQAASILASKIGVASSDVRRVGVWGSCDGHVIIDTSHTRVHNHKGSIVGEPNFSLPLRKCLFDLVWLKDEYNKEVVERHSQLKSSLVDALGLARLMKSWWAGDGAWHSVGAVSEGEKAVLCRPCLCETARGEWKWFEGVEMPTAKKEEIESKVQRLEEEFDKGVVPSSNQMLEDEEL</sequence>
<dbReference type="RefSeq" id="XP_011405019.2">
    <property type="nucleotide sequence ID" value="XM_011406717.2"/>
</dbReference>
<evidence type="ECO:0008006" key="5">
    <source>
        <dbReference type="Google" id="ProtNLM"/>
    </source>
</evidence>
<dbReference type="InterPro" id="IPR010945">
    <property type="entry name" value="Malate_DH_type2"/>
</dbReference>
<evidence type="ECO:0000313" key="4">
    <source>
        <dbReference type="Proteomes" id="UP000007879"/>
    </source>
</evidence>
<evidence type="ECO:0000313" key="3">
    <source>
        <dbReference type="EnsemblMetazoa" id="XP_011405019.2"/>
    </source>
</evidence>
<accession>A0AAN0IN76</accession>
<dbReference type="Gene3D" id="3.40.50.720">
    <property type="entry name" value="NAD(P)-binding Rossmann-like Domain"/>
    <property type="match status" value="1"/>
</dbReference>
<reference evidence="4" key="1">
    <citation type="journal article" date="2010" name="Nature">
        <title>The Amphimedon queenslandica genome and the evolution of animal complexity.</title>
        <authorList>
            <person name="Srivastava M."/>
            <person name="Simakov O."/>
            <person name="Chapman J."/>
            <person name="Fahey B."/>
            <person name="Gauthier M.E."/>
            <person name="Mitros T."/>
            <person name="Richards G.S."/>
            <person name="Conaco C."/>
            <person name="Dacre M."/>
            <person name="Hellsten U."/>
            <person name="Larroux C."/>
            <person name="Putnam N.H."/>
            <person name="Stanke M."/>
            <person name="Adamska M."/>
            <person name="Darling A."/>
            <person name="Degnan S.M."/>
            <person name="Oakley T.H."/>
            <person name="Plachetzki D.C."/>
            <person name="Zhai Y."/>
            <person name="Adamski M."/>
            <person name="Calcino A."/>
            <person name="Cummins S.F."/>
            <person name="Goodstein D.M."/>
            <person name="Harris C."/>
            <person name="Jackson D.J."/>
            <person name="Leys S.P."/>
            <person name="Shu S."/>
            <person name="Woodcroft B.J."/>
            <person name="Vervoort M."/>
            <person name="Kosik K.S."/>
            <person name="Manning G."/>
            <person name="Degnan B.M."/>
            <person name="Rokhsar D.S."/>
        </authorList>
    </citation>
    <scope>NUCLEOTIDE SEQUENCE [LARGE SCALE GENOMIC DNA]</scope>
</reference>